<reference evidence="4 5" key="1">
    <citation type="submission" date="2021-04" db="EMBL/GenBank/DDBJ databases">
        <authorList>
            <person name="Pira H."/>
            <person name="Risdian C."/>
            <person name="Wink J."/>
        </authorList>
    </citation>
    <scope>NUCLEOTIDE SEQUENCE [LARGE SCALE GENOMIC DNA]</scope>
    <source>
        <strain evidence="4 5">WH53</strain>
    </source>
</reference>
<dbReference type="EMBL" id="JAGSOY010000020">
    <property type="protein sequence ID" value="MBU2711461.1"/>
    <property type="molecule type" value="Genomic_DNA"/>
</dbReference>
<evidence type="ECO:0000313" key="5">
    <source>
        <dbReference type="Proteomes" id="UP000690515"/>
    </source>
</evidence>
<comment type="caution">
    <text evidence="4">The sequence shown here is derived from an EMBL/GenBank/DDBJ whole genome shotgun (WGS) entry which is preliminary data.</text>
</comment>
<evidence type="ECO:0000313" key="4">
    <source>
        <dbReference type="EMBL" id="MBU2711461.1"/>
    </source>
</evidence>
<evidence type="ECO:0000256" key="3">
    <source>
        <dbReference type="ARBA" id="ARBA00022691"/>
    </source>
</evidence>
<dbReference type="GO" id="GO:0008168">
    <property type="term" value="F:methyltransferase activity"/>
    <property type="evidence" value="ECO:0007669"/>
    <property type="project" value="UniProtKB-KW"/>
</dbReference>
<dbReference type="Proteomes" id="UP000690515">
    <property type="component" value="Unassembled WGS sequence"/>
</dbReference>
<keyword evidence="5" id="KW-1185">Reference proteome</keyword>
<keyword evidence="2 4" id="KW-0808">Transferase</keyword>
<dbReference type="CDD" id="cd02440">
    <property type="entry name" value="AdoMet_MTases"/>
    <property type="match status" value="1"/>
</dbReference>
<accession>A0ABS5ZBM4</accession>
<keyword evidence="3" id="KW-0949">S-adenosyl-L-methionine</keyword>
<gene>
    <name evidence="4" type="ORF">KCG35_10355</name>
</gene>
<name>A0ABS5ZBM4_9GAMM</name>
<dbReference type="InterPro" id="IPR029063">
    <property type="entry name" value="SAM-dependent_MTases_sf"/>
</dbReference>
<sequence>MIHHVETNQTILNYIRDNSLRESSILKALRDETGEMPECNMQIMPEQGQFMALLTKITHAQKALEIGVFTGYSTLCVAQALPEDGLLIGCDINEEWVNIGRRYWHEAGIDHKIKTMIGDAKSSLTSLLDEGLAGTFDIAFIDADKENYDSYYESALQLIKKGGLLILDNTLWSGAVADPSIEDEETTSLRQINKKLHHDNRVELSFLPFADGLTLALKC</sequence>
<dbReference type="Pfam" id="PF01596">
    <property type="entry name" value="Methyltransf_3"/>
    <property type="match status" value="1"/>
</dbReference>
<dbReference type="InterPro" id="IPR002935">
    <property type="entry name" value="SAM_O-MeTrfase"/>
</dbReference>
<dbReference type="Gene3D" id="3.40.50.150">
    <property type="entry name" value="Vaccinia Virus protein VP39"/>
    <property type="match status" value="1"/>
</dbReference>
<keyword evidence="1 4" id="KW-0489">Methyltransferase</keyword>
<dbReference type="PROSITE" id="PS51682">
    <property type="entry name" value="SAM_OMT_I"/>
    <property type="match status" value="1"/>
</dbReference>
<dbReference type="PANTHER" id="PTHR10509">
    <property type="entry name" value="O-METHYLTRANSFERASE-RELATED"/>
    <property type="match status" value="1"/>
</dbReference>
<evidence type="ECO:0000256" key="1">
    <source>
        <dbReference type="ARBA" id="ARBA00022603"/>
    </source>
</evidence>
<dbReference type="EC" id="2.1.1.-" evidence="4"/>
<dbReference type="GO" id="GO:0032259">
    <property type="term" value="P:methylation"/>
    <property type="evidence" value="ECO:0007669"/>
    <property type="project" value="UniProtKB-KW"/>
</dbReference>
<evidence type="ECO:0000256" key="2">
    <source>
        <dbReference type="ARBA" id="ARBA00022679"/>
    </source>
</evidence>
<dbReference type="InterPro" id="IPR050362">
    <property type="entry name" value="Cation-dep_OMT"/>
</dbReference>
<dbReference type="RefSeq" id="WP_215819622.1">
    <property type="nucleotide sequence ID" value="NZ_JAGSOY010000020.1"/>
</dbReference>
<proteinExistence type="predicted"/>
<organism evidence="4 5">
    <name type="scientific">Zooshikella harenae</name>
    <dbReference type="NCBI Taxonomy" id="2827238"/>
    <lineage>
        <taxon>Bacteria</taxon>
        <taxon>Pseudomonadati</taxon>
        <taxon>Pseudomonadota</taxon>
        <taxon>Gammaproteobacteria</taxon>
        <taxon>Oceanospirillales</taxon>
        <taxon>Zooshikellaceae</taxon>
        <taxon>Zooshikella</taxon>
    </lineage>
</organism>
<protein>
    <submittedName>
        <fullName evidence="4">Class I SAM-dependent methyltransferase</fullName>
        <ecNumber evidence="4">2.1.1.-</ecNumber>
    </submittedName>
</protein>
<dbReference type="SUPFAM" id="SSF53335">
    <property type="entry name" value="S-adenosyl-L-methionine-dependent methyltransferases"/>
    <property type="match status" value="1"/>
</dbReference>
<dbReference type="PANTHER" id="PTHR10509:SF14">
    <property type="entry name" value="CAFFEOYL-COA O-METHYLTRANSFERASE 3-RELATED"/>
    <property type="match status" value="1"/>
</dbReference>